<dbReference type="CDD" id="cd04186">
    <property type="entry name" value="GT_2_like_c"/>
    <property type="match status" value="1"/>
</dbReference>
<dbReference type="Gene3D" id="3.90.550.10">
    <property type="entry name" value="Spore Coat Polysaccharide Biosynthesis Protein SpsA, Chain A"/>
    <property type="match status" value="1"/>
</dbReference>
<evidence type="ECO:0000313" key="2">
    <source>
        <dbReference type="EMBL" id="OGH92891.1"/>
    </source>
</evidence>
<gene>
    <name evidence="2" type="ORF">A2563_04470</name>
</gene>
<sequence>MQLSIITVTWNAEELIAEQIKSVKAGCKSISFEEIIVDNASTDKTVEIIEKNFSEVKLLKNSTNTGFAYPNNQAAKLATSEFLLFLNPDMRVEEGSLDKMVEWMRAHPDVGLASCRLVDQYGKLNRSALPRRFPSIWDQLAIVFKLPHIFPSIVDKYLFKDFNAGIEQEVDSVRGSFMIMPVQVYKKLGWAFDPRYFIWFEDVDLCREVKKMGLKVVYTPVISCVDYVGQSFKKINFFWKQKQFITSMIKYFWKWRKD</sequence>
<dbReference type="SUPFAM" id="SSF53448">
    <property type="entry name" value="Nucleotide-diphospho-sugar transferases"/>
    <property type="match status" value="1"/>
</dbReference>
<dbReference type="AlphaFoldDB" id="A0A1F6P9P4"/>
<dbReference type="InterPro" id="IPR001173">
    <property type="entry name" value="Glyco_trans_2-like"/>
</dbReference>
<evidence type="ECO:0000259" key="1">
    <source>
        <dbReference type="Pfam" id="PF00535"/>
    </source>
</evidence>
<dbReference type="InterPro" id="IPR029044">
    <property type="entry name" value="Nucleotide-diphossugar_trans"/>
</dbReference>
<proteinExistence type="predicted"/>
<comment type="caution">
    <text evidence="2">The sequence shown here is derived from an EMBL/GenBank/DDBJ whole genome shotgun (WGS) entry which is preliminary data.</text>
</comment>
<dbReference type="EMBL" id="MFRA01000005">
    <property type="protein sequence ID" value="OGH92891.1"/>
    <property type="molecule type" value="Genomic_DNA"/>
</dbReference>
<dbReference type="PANTHER" id="PTHR43179:SF7">
    <property type="entry name" value="RHAMNOSYLTRANSFERASE WBBL"/>
    <property type="match status" value="1"/>
</dbReference>
<dbReference type="Pfam" id="PF00535">
    <property type="entry name" value="Glycos_transf_2"/>
    <property type="match status" value="1"/>
</dbReference>
<reference evidence="2 3" key="1">
    <citation type="journal article" date="2016" name="Nat. Commun.">
        <title>Thousands of microbial genomes shed light on interconnected biogeochemical processes in an aquifer system.</title>
        <authorList>
            <person name="Anantharaman K."/>
            <person name="Brown C.T."/>
            <person name="Hug L.A."/>
            <person name="Sharon I."/>
            <person name="Castelle C.J."/>
            <person name="Probst A.J."/>
            <person name="Thomas B.C."/>
            <person name="Singh A."/>
            <person name="Wilkins M.J."/>
            <person name="Karaoz U."/>
            <person name="Brodie E.L."/>
            <person name="Williams K.H."/>
            <person name="Hubbard S.S."/>
            <person name="Banfield J.F."/>
        </authorList>
    </citation>
    <scope>NUCLEOTIDE SEQUENCE [LARGE SCALE GENOMIC DNA]</scope>
</reference>
<accession>A0A1F6P9P4</accession>
<name>A0A1F6P9P4_9BACT</name>
<dbReference type="STRING" id="1798705.A2563_04470"/>
<protein>
    <recommendedName>
        <fullName evidence="1">Glycosyltransferase 2-like domain-containing protein</fullName>
    </recommendedName>
</protein>
<feature type="domain" description="Glycosyltransferase 2-like" evidence="1">
    <location>
        <begin position="4"/>
        <end position="130"/>
    </location>
</feature>
<dbReference type="PANTHER" id="PTHR43179">
    <property type="entry name" value="RHAMNOSYLTRANSFERASE WBBL"/>
    <property type="match status" value="1"/>
</dbReference>
<dbReference type="Proteomes" id="UP000176634">
    <property type="component" value="Unassembled WGS sequence"/>
</dbReference>
<evidence type="ECO:0000313" key="3">
    <source>
        <dbReference type="Proteomes" id="UP000176634"/>
    </source>
</evidence>
<organism evidence="2 3">
    <name type="scientific">Candidatus Magasanikbacteria bacterium RIFOXYD1_FULL_40_23</name>
    <dbReference type="NCBI Taxonomy" id="1798705"/>
    <lineage>
        <taxon>Bacteria</taxon>
        <taxon>Candidatus Magasanikiibacteriota</taxon>
    </lineage>
</organism>